<dbReference type="InterPro" id="IPR019953">
    <property type="entry name" value="OHR"/>
</dbReference>
<evidence type="ECO:0000313" key="4">
    <source>
        <dbReference type="Proteomes" id="UP000596977"/>
    </source>
</evidence>
<reference evidence="3 4" key="1">
    <citation type="journal article" date="2014" name="Int. J. Syst. Evol. Microbiol.">
        <title>Complete genome sequence of Corynebacterium casei LMG S-19264T (=DSM 44701T), isolated from a smear-ripened cheese.</title>
        <authorList>
            <consortium name="US DOE Joint Genome Institute (JGI-PGF)"/>
            <person name="Walter F."/>
            <person name="Albersmeier A."/>
            <person name="Kalinowski J."/>
            <person name="Ruckert C."/>
        </authorList>
    </citation>
    <scope>NUCLEOTIDE SEQUENCE [LARGE SCALE GENOMIC DNA]</scope>
    <source>
        <strain evidence="3 4">CGMCC 1.15896</strain>
    </source>
</reference>
<comment type="caution">
    <text evidence="3">The sequence shown here is derived from an EMBL/GenBank/DDBJ whole genome shotgun (WGS) entry which is preliminary data.</text>
</comment>
<dbReference type="NCBIfam" id="TIGR03561">
    <property type="entry name" value="organ_hyd_perox"/>
    <property type="match status" value="1"/>
</dbReference>
<dbReference type="EMBL" id="BMKB01000001">
    <property type="protein sequence ID" value="GGA37815.1"/>
    <property type="molecule type" value="Genomic_DNA"/>
</dbReference>
<comment type="similarity">
    <text evidence="1">Belongs to the OsmC/Ohr family.</text>
</comment>
<accession>A0A916R5Z6</accession>
<dbReference type="RefSeq" id="WP_127073550.1">
    <property type="nucleotide sequence ID" value="NZ_BMKB01000001.1"/>
</dbReference>
<dbReference type="InterPro" id="IPR003718">
    <property type="entry name" value="OsmC/Ohr_fam"/>
</dbReference>
<gene>
    <name evidence="3" type="primary">ohr</name>
    <name evidence="3" type="ORF">GCM10011499_03980</name>
</gene>
<dbReference type="Gene3D" id="2.20.25.10">
    <property type="match status" value="1"/>
</dbReference>
<evidence type="ECO:0000256" key="1">
    <source>
        <dbReference type="ARBA" id="ARBA00007378"/>
    </source>
</evidence>
<protein>
    <submittedName>
        <fullName evidence="3">Organic hydroperoxide resistance protein</fullName>
    </submittedName>
</protein>
<sequence length="143" mass="14835">MEIMYTAHASATGGGRNEGHSKTDDGKLDVKLSSPKEMGGPGGEGTNPEQLFATGYAACYLGALRAAAGKDHVKLPDDTKVTADVGVGKRDDGQGLGLKIGLTAYVPGYDAEKVKAWMDAAHIICPYSHATRGNVEVSLTVGE</sequence>
<keyword evidence="4" id="KW-1185">Reference proteome</keyword>
<organism evidence="3 4">
    <name type="scientific">Pelagibacterium lentulum</name>
    <dbReference type="NCBI Taxonomy" id="2029865"/>
    <lineage>
        <taxon>Bacteria</taxon>
        <taxon>Pseudomonadati</taxon>
        <taxon>Pseudomonadota</taxon>
        <taxon>Alphaproteobacteria</taxon>
        <taxon>Hyphomicrobiales</taxon>
        <taxon>Devosiaceae</taxon>
        <taxon>Pelagibacterium</taxon>
    </lineage>
</organism>
<evidence type="ECO:0000313" key="3">
    <source>
        <dbReference type="EMBL" id="GGA37815.1"/>
    </source>
</evidence>
<dbReference type="InterPro" id="IPR036102">
    <property type="entry name" value="OsmC/Ohrsf"/>
</dbReference>
<dbReference type="Pfam" id="PF02566">
    <property type="entry name" value="OsmC"/>
    <property type="match status" value="1"/>
</dbReference>
<dbReference type="PANTHER" id="PTHR33797">
    <property type="entry name" value="ORGANIC HYDROPEROXIDE RESISTANCE PROTEIN-LIKE"/>
    <property type="match status" value="1"/>
</dbReference>
<feature type="region of interest" description="Disordered" evidence="2">
    <location>
        <begin position="7"/>
        <end position="47"/>
    </location>
</feature>
<feature type="compositionally biased region" description="Basic and acidic residues" evidence="2">
    <location>
        <begin position="17"/>
        <end position="30"/>
    </location>
</feature>
<dbReference type="SUPFAM" id="SSF82784">
    <property type="entry name" value="OsmC-like"/>
    <property type="match status" value="1"/>
</dbReference>
<name>A0A916R5Z6_9HYPH</name>
<dbReference type="OrthoDB" id="9797508at2"/>
<proteinExistence type="inferred from homology"/>
<dbReference type="GO" id="GO:0006979">
    <property type="term" value="P:response to oxidative stress"/>
    <property type="evidence" value="ECO:0007669"/>
    <property type="project" value="InterPro"/>
</dbReference>
<dbReference type="Gene3D" id="3.30.300.20">
    <property type="match status" value="1"/>
</dbReference>
<evidence type="ECO:0000256" key="2">
    <source>
        <dbReference type="SAM" id="MobiDB-lite"/>
    </source>
</evidence>
<dbReference type="PANTHER" id="PTHR33797:SF2">
    <property type="entry name" value="ORGANIC HYDROPEROXIDE RESISTANCE PROTEIN-LIKE"/>
    <property type="match status" value="1"/>
</dbReference>
<dbReference type="AlphaFoldDB" id="A0A916R5Z6"/>
<dbReference type="Proteomes" id="UP000596977">
    <property type="component" value="Unassembled WGS sequence"/>
</dbReference>
<dbReference type="InterPro" id="IPR015946">
    <property type="entry name" value="KH_dom-like_a/b"/>
</dbReference>